<dbReference type="GO" id="GO:0030026">
    <property type="term" value="P:intracellular manganese ion homeostasis"/>
    <property type="evidence" value="ECO:0007669"/>
    <property type="project" value="InterPro"/>
</dbReference>
<organism evidence="6 7">
    <name type="scientific">Spirosoma pollinicola</name>
    <dbReference type="NCBI Taxonomy" id="2057025"/>
    <lineage>
        <taxon>Bacteria</taxon>
        <taxon>Pseudomonadati</taxon>
        <taxon>Bacteroidota</taxon>
        <taxon>Cytophagia</taxon>
        <taxon>Cytophagales</taxon>
        <taxon>Cytophagaceae</taxon>
        <taxon>Spirosoma</taxon>
    </lineage>
</organism>
<keyword evidence="4 5" id="KW-0472">Membrane</keyword>
<feature type="transmembrane region" description="Helical" evidence="5">
    <location>
        <begin position="214"/>
        <end position="236"/>
    </location>
</feature>
<evidence type="ECO:0000256" key="4">
    <source>
        <dbReference type="ARBA" id="ARBA00023136"/>
    </source>
</evidence>
<accession>A0A2K8Z3F6</accession>
<dbReference type="KEGG" id="spir:CWM47_22570"/>
<dbReference type="EMBL" id="CP025096">
    <property type="protein sequence ID" value="AUD04381.1"/>
    <property type="molecule type" value="Genomic_DNA"/>
</dbReference>
<evidence type="ECO:0000256" key="3">
    <source>
        <dbReference type="ARBA" id="ARBA00022989"/>
    </source>
</evidence>
<evidence type="ECO:0000313" key="7">
    <source>
        <dbReference type="Proteomes" id="UP000232883"/>
    </source>
</evidence>
<reference evidence="6 7" key="1">
    <citation type="submission" date="2017-11" db="EMBL/GenBank/DDBJ databases">
        <title>Taxonomic description and genome sequences of Spirosoma HA7 sp. nov., isolated from pollen microhabitat of Corylus avellana.</title>
        <authorList>
            <person name="Ambika Manirajan B."/>
            <person name="Suarez C."/>
            <person name="Ratering S."/>
            <person name="Geissler-Plaum R."/>
            <person name="Cardinale M."/>
            <person name="Sylvia S."/>
        </authorList>
    </citation>
    <scope>NUCLEOTIDE SEQUENCE [LARGE SCALE GENOMIC DNA]</scope>
    <source>
        <strain evidence="6 7">HA7</strain>
    </source>
</reference>
<keyword evidence="7" id="KW-1185">Reference proteome</keyword>
<dbReference type="OrthoDB" id="9781619at2"/>
<dbReference type="AlphaFoldDB" id="A0A2K8Z3F6"/>
<name>A0A2K8Z3F6_9BACT</name>
<keyword evidence="3 5" id="KW-1133">Transmembrane helix</keyword>
<gene>
    <name evidence="6" type="ORF">CWM47_22570</name>
</gene>
<feature type="transmembrane region" description="Helical" evidence="5">
    <location>
        <begin position="157"/>
        <end position="178"/>
    </location>
</feature>
<comment type="subcellular location">
    <subcellularLocation>
        <location evidence="1">Endomembrane system</location>
        <topology evidence="1">Multi-pass membrane protein</topology>
    </subcellularLocation>
</comment>
<dbReference type="RefSeq" id="WP_100990447.1">
    <property type="nucleotide sequence ID" value="NZ_CP025096.1"/>
</dbReference>
<dbReference type="GO" id="GO:0012505">
    <property type="term" value="C:endomembrane system"/>
    <property type="evidence" value="ECO:0007669"/>
    <property type="project" value="UniProtKB-SubCell"/>
</dbReference>
<dbReference type="PANTHER" id="PTHR31851">
    <property type="entry name" value="FE(2+)/MN(2+) TRANSPORTER PCL1"/>
    <property type="match status" value="1"/>
</dbReference>
<proteinExistence type="predicted"/>
<evidence type="ECO:0000256" key="5">
    <source>
        <dbReference type="SAM" id="Phobius"/>
    </source>
</evidence>
<evidence type="ECO:0000313" key="6">
    <source>
        <dbReference type="EMBL" id="AUD04381.1"/>
    </source>
</evidence>
<dbReference type="Pfam" id="PF01988">
    <property type="entry name" value="VIT1"/>
    <property type="match status" value="1"/>
</dbReference>
<dbReference type="GO" id="GO:0005384">
    <property type="term" value="F:manganese ion transmembrane transporter activity"/>
    <property type="evidence" value="ECO:0007669"/>
    <property type="project" value="InterPro"/>
</dbReference>
<dbReference type="InterPro" id="IPR008217">
    <property type="entry name" value="Ccc1_fam"/>
</dbReference>
<dbReference type="Proteomes" id="UP000232883">
    <property type="component" value="Chromosome"/>
</dbReference>
<feature type="transmembrane region" description="Helical" evidence="5">
    <location>
        <begin position="184"/>
        <end position="202"/>
    </location>
</feature>
<dbReference type="CDD" id="cd02435">
    <property type="entry name" value="CCC1"/>
    <property type="match status" value="1"/>
</dbReference>
<protein>
    <submittedName>
        <fullName evidence="6">Iron transporter</fullName>
    </submittedName>
</protein>
<sequence length="237" mass="25251">MTNTSVHSHTPHQEHHLHSSDFISDIVIGMSDGLTVPFALAAGLSGAVANSSLVVTAGIAEIVAGSIAMGLGGYLAGRTEADHYSSELRREINEVETVPEREKEEVREIFADMGLSPALQITIADELSKDKAKWVDFMMKYELGLDEPDPNRATKSALTIGLSYVVGGLIPLSPYFLISNPFDSLLYSCGITLICLFVFGYFKSKVTDQPPVAGAFKVMVIGALAAAAAFGVAKLIS</sequence>
<evidence type="ECO:0000256" key="2">
    <source>
        <dbReference type="ARBA" id="ARBA00022692"/>
    </source>
</evidence>
<evidence type="ECO:0000256" key="1">
    <source>
        <dbReference type="ARBA" id="ARBA00004127"/>
    </source>
</evidence>
<keyword evidence="2 5" id="KW-0812">Transmembrane</keyword>